<sequence length="112" mass="13334">MEYDYIWKPEKPLVNDSNKLKPITEYKSWPKMNIIEKEDSFSINTDPRETVKGIEAFKQHLFLLLNTEKDKYKVYEGTNYGVSYILTDARNNEEFHSMAYVVAKEIMKIEEE</sequence>
<reference evidence="2 4" key="2">
    <citation type="journal article" date="2020" name="Extremophiles">
        <title>Genomic analysis of Caldalkalibacillus thermarum TA2.A1 reveals aerobic alkaliphilic metabolism and evolutionary hallmarks linking alkaliphilic bacteria and plant life.</title>
        <authorList>
            <person name="de Jong S.I."/>
            <person name="van den Broek M.A."/>
            <person name="Merkel A.Y."/>
            <person name="de la Torre Cortes P."/>
            <person name="Kalamorz F."/>
            <person name="Cook G.M."/>
            <person name="van Loosdrecht M.C.M."/>
            <person name="McMillan D.G.G."/>
        </authorList>
    </citation>
    <scope>NUCLEOTIDE SEQUENCE [LARGE SCALE GENOMIC DNA]</scope>
    <source>
        <strain evidence="2 4">TA2.A1</strain>
    </source>
</reference>
<dbReference type="RefSeq" id="WP_007502069.1">
    <property type="nucleotide sequence ID" value="NZ_AFCE01000009.1"/>
</dbReference>
<accession>F5L303</accession>
<dbReference type="EMBL" id="CP082237">
    <property type="protein sequence ID" value="QZT34565.1"/>
    <property type="molecule type" value="Genomic_DNA"/>
</dbReference>
<dbReference type="OrthoDB" id="89089at2"/>
<proteinExistence type="predicted"/>
<gene>
    <name evidence="1" type="ORF">CathTA2_0163</name>
    <name evidence="2" type="ORF">HUR95_04140</name>
</gene>
<evidence type="ECO:0000313" key="1">
    <source>
        <dbReference type="EMBL" id="EGL84284.1"/>
    </source>
</evidence>
<dbReference type="EMBL" id="AFCE01000009">
    <property type="protein sequence ID" value="EGL84284.1"/>
    <property type="molecule type" value="Genomic_DNA"/>
</dbReference>
<reference evidence="1 3" key="1">
    <citation type="journal article" date="2011" name="J. Bacteriol.">
        <title>Draft genome sequence of the thermoalkaliphilic Caldalkalibacillus thermarum strain TA2.A1.</title>
        <authorList>
            <person name="Kalamorz F."/>
            <person name="Keis S."/>
            <person name="McMillan D.G."/>
            <person name="Olsson K."/>
            <person name="Stanton J.A."/>
            <person name="Stockwell P."/>
            <person name="Black M.A."/>
            <person name="Klingeman D.M."/>
            <person name="Land M.L."/>
            <person name="Han C.S."/>
            <person name="Martin S.L."/>
            <person name="Becher S.A."/>
            <person name="Peddie C.J."/>
            <person name="Morgan H.W."/>
            <person name="Matthies D."/>
            <person name="Preiss L."/>
            <person name="Meier T."/>
            <person name="Brown S.D."/>
            <person name="Cook G.M."/>
        </authorList>
    </citation>
    <scope>NUCLEOTIDE SEQUENCE [LARGE SCALE GENOMIC DNA]</scope>
    <source>
        <strain evidence="1 3">TA2.A1</strain>
    </source>
</reference>
<name>F5L303_CALTT</name>
<dbReference type="Proteomes" id="UP000010716">
    <property type="component" value="Unassembled WGS sequence"/>
</dbReference>
<evidence type="ECO:0000313" key="4">
    <source>
        <dbReference type="Proteomes" id="UP000825179"/>
    </source>
</evidence>
<evidence type="ECO:0000313" key="2">
    <source>
        <dbReference type="EMBL" id="QZT34565.1"/>
    </source>
</evidence>
<dbReference type="Proteomes" id="UP000825179">
    <property type="component" value="Chromosome"/>
</dbReference>
<dbReference type="AlphaFoldDB" id="F5L303"/>
<protein>
    <submittedName>
        <fullName evidence="2">DUF2634 domain-containing protein</fullName>
    </submittedName>
</protein>
<evidence type="ECO:0000313" key="3">
    <source>
        <dbReference type="Proteomes" id="UP000010716"/>
    </source>
</evidence>
<organism evidence="1 3">
    <name type="scientific">Caldalkalibacillus thermarum (strain TA2.A1)</name>
    <dbReference type="NCBI Taxonomy" id="986075"/>
    <lineage>
        <taxon>Bacteria</taxon>
        <taxon>Bacillati</taxon>
        <taxon>Bacillota</taxon>
        <taxon>Bacilli</taxon>
        <taxon>Bacillales</taxon>
        <taxon>Bacillaceae</taxon>
        <taxon>Caldalkalibacillus</taxon>
    </lineage>
</organism>
<keyword evidence="4" id="KW-1185">Reference proteome</keyword>
<reference evidence="2" key="3">
    <citation type="submission" date="2021-08" db="EMBL/GenBank/DDBJ databases">
        <authorList>
            <person name="de Jong S."/>
            <person name="van den Broek M."/>
            <person name="Merkel A."/>
            <person name="de la Torre Cortes P."/>
            <person name="Kalamorz F."/>
            <person name="Cook G."/>
            <person name="van Loosdrecht M."/>
            <person name="McMillan D."/>
        </authorList>
    </citation>
    <scope>NUCLEOTIDE SEQUENCE</scope>
    <source>
        <strain evidence="2">TA2.A1</strain>
    </source>
</reference>
<dbReference type="KEGG" id="cthu:HUR95_04140"/>